<evidence type="ECO:0000256" key="1">
    <source>
        <dbReference type="ARBA" id="ARBA00022448"/>
    </source>
</evidence>
<evidence type="ECO:0000256" key="6">
    <source>
        <dbReference type="PROSITE-ProRule" id="PRU00433"/>
    </source>
</evidence>
<dbReference type="AlphaFoldDB" id="A0A1H3FFW3"/>
<dbReference type="GO" id="GO:0046872">
    <property type="term" value="F:metal ion binding"/>
    <property type="evidence" value="ECO:0007669"/>
    <property type="project" value="UniProtKB-KW"/>
</dbReference>
<proteinExistence type="predicted"/>
<organism evidence="9 10">
    <name type="scientific">Citreimonas salinaria</name>
    <dbReference type="NCBI Taxonomy" id="321339"/>
    <lineage>
        <taxon>Bacteria</taxon>
        <taxon>Pseudomonadati</taxon>
        <taxon>Pseudomonadota</taxon>
        <taxon>Alphaproteobacteria</taxon>
        <taxon>Rhodobacterales</taxon>
        <taxon>Roseobacteraceae</taxon>
        <taxon>Citreimonas</taxon>
    </lineage>
</organism>
<evidence type="ECO:0000256" key="3">
    <source>
        <dbReference type="ARBA" id="ARBA00022723"/>
    </source>
</evidence>
<dbReference type="RefSeq" id="WP_089878266.1">
    <property type="nucleotide sequence ID" value="NZ_FNPF01000001.1"/>
</dbReference>
<dbReference type="InterPro" id="IPR009056">
    <property type="entry name" value="Cyt_c-like_dom"/>
</dbReference>
<evidence type="ECO:0000256" key="4">
    <source>
        <dbReference type="ARBA" id="ARBA00022982"/>
    </source>
</evidence>
<sequence length="157" mass="16745">MTLKIATIVTLAGLAAPAFAQDNGAAVTGDAAAGETVFNRCKACHQIVDDEGEMIVRGGRVGPDLYGLAGREAGSVEDFNYSDALVQAGDQGLVWEAETFKPFVLHPSDYLTEYLGETARSKMQPQRLDDEQLNDLWAYLSQFGAAEDAEGEAPEGS</sequence>
<evidence type="ECO:0000313" key="9">
    <source>
        <dbReference type="EMBL" id="SDX89034.1"/>
    </source>
</evidence>
<evidence type="ECO:0000256" key="5">
    <source>
        <dbReference type="ARBA" id="ARBA00023004"/>
    </source>
</evidence>
<name>A0A1H3FFW3_9RHOB</name>
<protein>
    <submittedName>
        <fullName evidence="9">Cytochrome c</fullName>
    </submittedName>
</protein>
<dbReference type="InterPro" id="IPR036909">
    <property type="entry name" value="Cyt_c-like_dom_sf"/>
</dbReference>
<dbReference type="GO" id="GO:0020037">
    <property type="term" value="F:heme binding"/>
    <property type="evidence" value="ECO:0007669"/>
    <property type="project" value="InterPro"/>
</dbReference>
<keyword evidence="5 6" id="KW-0408">Iron</keyword>
<dbReference type="Pfam" id="PF00034">
    <property type="entry name" value="Cytochrom_C"/>
    <property type="match status" value="1"/>
</dbReference>
<dbReference type="GO" id="GO:0009055">
    <property type="term" value="F:electron transfer activity"/>
    <property type="evidence" value="ECO:0007669"/>
    <property type="project" value="InterPro"/>
</dbReference>
<accession>A0A1H3FFW3</accession>
<keyword evidence="7" id="KW-0732">Signal</keyword>
<keyword evidence="4" id="KW-0249">Electron transport</keyword>
<reference evidence="9 10" key="1">
    <citation type="submission" date="2016-10" db="EMBL/GenBank/DDBJ databases">
        <authorList>
            <person name="de Groot N.N."/>
        </authorList>
    </citation>
    <scope>NUCLEOTIDE SEQUENCE [LARGE SCALE GENOMIC DNA]</scope>
    <source>
        <strain evidence="9 10">DSM 26880</strain>
    </source>
</reference>
<dbReference type="Gene3D" id="1.10.760.10">
    <property type="entry name" value="Cytochrome c-like domain"/>
    <property type="match status" value="1"/>
</dbReference>
<evidence type="ECO:0000256" key="7">
    <source>
        <dbReference type="SAM" id="SignalP"/>
    </source>
</evidence>
<dbReference type="EMBL" id="FNPF01000001">
    <property type="protein sequence ID" value="SDX89034.1"/>
    <property type="molecule type" value="Genomic_DNA"/>
</dbReference>
<dbReference type="OrthoDB" id="9805828at2"/>
<keyword evidence="2 6" id="KW-0349">Heme</keyword>
<evidence type="ECO:0000259" key="8">
    <source>
        <dbReference type="PROSITE" id="PS51007"/>
    </source>
</evidence>
<dbReference type="Proteomes" id="UP000199286">
    <property type="component" value="Unassembled WGS sequence"/>
</dbReference>
<evidence type="ECO:0000256" key="2">
    <source>
        <dbReference type="ARBA" id="ARBA00022617"/>
    </source>
</evidence>
<feature type="chain" id="PRO_5011513098" evidence="7">
    <location>
        <begin position="21"/>
        <end position="157"/>
    </location>
</feature>
<feature type="signal peptide" evidence="7">
    <location>
        <begin position="1"/>
        <end position="20"/>
    </location>
</feature>
<dbReference type="STRING" id="321339.SAMN05444340_101361"/>
<keyword evidence="1" id="KW-0813">Transport</keyword>
<dbReference type="SUPFAM" id="SSF46626">
    <property type="entry name" value="Cytochrome c"/>
    <property type="match status" value="1"/>
</dbReference>
<gene>
    <name evidence="9" type="ORF">SAMN05444340_101361</name>
</gene>
<dbReference type="InterPro" id="IPR002327">
    <property type="entry name" value="Cyt_c_1A/1B"/>
</dbReference>
<dbReference type="PROSITE" id="PS51007">
    <property type="entry name" value="CYTC"/>
    <property type="match status" value="1"/>
</dbReference>
<evidence type="ECO:0000313" key="10">
    <source>
        <dbReference type="Proteomes" id="UP000199286"/>
    </source>
</evidence>
<keyword evidence="3 6" id="KW-0479">Metal-binding</keyword>
<feature type="domain" description="Cytochrome c" evidence="8">
    <location>
        <begin position="29"/>
        <end position="144"/>
    </location>
</feature>
<dbReference type="PANTHER" id="PTHR11961">
    <property type="entry name" value="CYTOCHROME C"/>
    <property type="match status" value="1"/>
</dbReference>
<keyword evidence="10" id="KW-1185">Reference proteome</keyword>